<evidence type="ECO:0000313" key="2">
    <source>
        <dbReference type="EMBL" id="EHR33431.1"/>
    </source>
</evidence>
<name>H3NPB8_9FIRM</name>
<dbReference type="STRING" id="883114.HMPREF9709_01179"/>
<keyword evidence="1" id="KW-1133">Transmembrane helix</keyword>
<reference evidence="2 3" key="1">
    <citation type="submission" date="2012-01" db="EMBL/GenBank/DDBJ databases">
        <title>The Genome Sequence of Helcococcus kunzii ATCC 51366.</title>
        <authorList>
            <consortium name="The Broad Institute Genome Sequencing Platform"/>
            <person name="Earl A."/>
            <person name="Ward D."/>
            <person name="Feldgarden M."/>
            <person name="Gevers D."/>
            <person name="Huys G."/>
            <person name="Young S.K."/>
            <person name="Zeng Q."/>
            <person name="Gargeya S."/>
            <person name="Fitzgerald M."/>
            <person name="Haas B."/>
            <person name="Abouelleil A."/>
            <person name="Alvarado L."/>
            <person name="Arachchi H.M."/>
            <person name="Berlin A."/>
            <person name="Chapman S.B."/>
            <person name="Gearin G."/>
            <person name="Goldberg J."/>
            <person name="Griggs A."/>
            <person name="Gujja S."/>
            <person name="Hansen M."/>
            <person name="Heiman D."/>
            <person name="Howarth C."/>
            <person name="Larimer J."/>
            <person name="Lui A."/>
            <person name="MacDonald P.J.P."/>
            <person name="McCowen C."/>
            <person name="Montmayeur A."/>
            <person name="Murphy C."/>
            <person name="Neiman D."/>
            <person name="Pearson M."/>
            <person name="Priest M."/>
            <person name="Roberts A."/>
            <person name="Saif S."/>
            <person name="Shea T."/>
            <person name="Sisk P."/>
            <person name="Stolte C."/>
            <person name="Sykes S."/>
            <person name="Wortman J."/>
            <person name="Nusbaum C."/>
            <person name="Birren B."/>
        </authorList>
    </citation>
    <scope>NUCLEOTIDE SEQUENCE [LARGE SCALE GENOMIC DNA]</scope>
    <source>
        <strain evidence="2 3">ATCC 51366</strain>
    </source>
</reference>
<proteinExistence type="predicted"/>
<dbReference type="EMBL" id="AGEI01000023">
    <property type="protein sequence ID" value="EHR33431.1"/>
    <property type="molecule type" value="Genomic_DNA"/>
</dbReference>
<dbReference type="Proteomes" id="UP000004191">
    <property type="component" value="Unassembled WGS sequence"/>
</dbReference>
<keyword evidence="3" id="KW-1185">Reference proteome</keyword>
<accession>H3NPB8</accession>
<keyword evidence="1" id="KW-0472">Membrane</keyword>
<sequence>MESKIYDDVKENTARISNLEKQFVDHDANIKLMQKDYEYMKKSLDNIEHQTLSNFNVINMKLDDIFKQKSAETKKQVEDMKELKSYVIKTTLGLVVGAILLYLFPFLK</sequence>
<dbReference type="HOGENOM" id="CLU_2193320_0_0_9"/>
<dbReference type="AlphaFoldDB" id="H3NPB8"/>
<dbReference type="RefSeq" id="WP_005398694.1">
    <property type="nucleotide sequence ID" value="NZ_JH601088.1"/>
</dbReference>
<feature type="transmembrane region" description="Helical" evidence="1">
    <location>
        <begin position="86"/>
        <end position="107"/>
    </location>
</feature>
<dbReference type="OrthoDB" id="9938413at2"/>
<evidence type="ECO:0000256" key="1">
    <source>
        <dbReference type="SAM" id="Phobius"/>
    </source>
</evidence>
<evidence type="ECO:0000313" key="3">
    <source>
        <dbReference type="Proteomes" id="UP000004191"/>
    </source>
</evidence>
<dbReference type="GeneID" id="96999164"/>
<keyword evidence="1" id="KW-0812">Transmembrane</keyword>
<protein>
    <submittedName>
        <fullName evidence="2">Uncharacterized protein</fullName>
    </submittedName>
</protein>
<comment type="caution">
    <text evidence="2">The sequence shown here is derived from an EMBL/GenBank/DDBJ whole genome shotgun (WGS) entry which is preliminary data.</text>
</comment>
<dbReference type="PATRIC" id="fig|883114.3.peg.1170"/>
<organism evidence="2 3">
    <name type="scientific">Helcococcus kunzii ATCC 51366</name>
    <dbReference type="NCBI Taxonomy" id="883114"/>
    <lineage>
        <taxon>Bacteria</taxon>
        <taxon>Bacillati</taxon>
        <taxon>Bacillota</taxon>
        <taxon>Tissierellia</taxon>
        <taxon>Tissierellales</taxon>
        <taxon>Peptoniphilaceae</taxon>
        <taxon>Helcococcus</taxon>
    </lineage>
</organism>
<gene>
    <name evidence="2" type="ORF">HMPREF9709_01179</name>
</gene>